<dbReference type="GO" id="GO:0016020">
    <property type="term" value="C:membrane"/>
    <property type="evidence" value="ECO:0007669"/>
    <property type="project" value="InterPro"/>
</dbReference>
<reference evidence="5" key="1">
    <citation type="journal article" date="2020" name="Nature">
        <title>Giant virus diversity and host interactions through global metagenomics.</title>
        <authorList>
            <person name="Schulz F."/>
            <person name="Roux S."/>
            <person name="Paez-Espino D."/>
            <person name="Jungbluth S."/>
            <person name="Walsh D.A."/>
            <person name="Denef V.J."/>
            <person name="McMahon K.D."/>
            <person name="Konstantinidis K.T."/>
            <person name="Eloe-Fadrosh E.A."/>
            <person name="Kyrpides N.C."/>
            <person name="Woyke T."/>
        </authorList>
    </citation>
    <scope>NUCLEOTIDE SEQUENCE</scope>
    <source>
        <strain evidence="5">GVMAG-M-3300009161-36</strain>
    </source>
</reference>
<dbReference type="GO" id="GO:0046920">
    <property type="term" value="F:alpha-(1-&gt;3)-fucosyltransferase activity"/>
    <property type="evidence" value="ECO:0007669"/>
    <property type="project" value="TreeGrafter"/>
</dbReference>
<evidence type="ECO:0000259" key="4">
    <source>
        <dbReference type="Pfam" id="PF00852"/>
    </source>
</evidence>
<dbReference type="InterPro" id="IPR029044">
    <property type="entry name" value="Nucleotide-diphossugar_trans"/>
</dbReference>
<dbReference type="InterPro" id="IPR001503">
    <property type="entry name" value="Glyco_trans_10"/>
</dbReference>
<dbReference type="PANTHER" id="PTHR11929:SF194">
    <property type="entry name" value="ALPHA-(1,3)-FUCOSYLTRANSFERASE 10"/>
    <property type="match status" value="1"/>
</dbReference>
<organism evidence="5">
    <name type="scientific">viral metagenome</name>
    <dbReference type="NCBI Taxonomy" id="1070528"/>
    <lineage>
        <taxon>unclassified sequences</taxon>
        <taxon>metagenomes</taxon>
        <taxon>organismal metagenomes</taxon>
    </lineage>
</organism>
<comment type="similarity">
    <text evidence="1">Belongs to the glycosyltransferase 10 family.</text>
</comment>
<dbReference type="AlphaFoldDB" id="A0A6C0EXQ2"/>
<dbReference type="EMBL" id="MN738968">
    <property type="protein sequence ID" value="QHT33491.1"/>
    <property type="molecule type" value="Genomic_DNA"/>
</dbReference>
<dbReference type="PANTHER" id="PTHR11929">
    <property type="entry name" value="ALPHA- 1,3 -FUCOSYLTRANSFERASE"/>
    <property type="match status" value="1"/>
</dbReference>
<evidence type="ECO:0000256" key="2">
    <source>
        <dbReference type="ARBA" id="ARBA00022676"/>
    </source>
</evidence>
<feature type="domain" description="Fucosyltransferase C-terminal" evidence="4">
    <location>
        <begin position="372"/>
        <end position="486"/>
    </location>
</feature>
<dbReference type="Gene3D" id="3.90.550.10">
    <property type="entry name" value="Spore Coat Polysaccharide Biosynthesis Protein SpsA, Chain A"/>
    <property type="match status" value="1"/>
</dbReference>
<proteinExistence type="inferred from homology"/>
<dbReference type="InterPro" id="IPR055270">
    <property type="entry name" value="Glyco_tran_10_C"/>
</dbReference>
<keyword evidence="3" id="KW-0808">Transferase</keyword>
<evidence type="ECO:0000256" key="1">
    <source>
        <dbReference type="ARBA" id="ARBA00008919"/>
    </source>
</evidence>
<dbReference type="InterPro" id="IPR038577">
    <property type="entry name" value="GT10-like_C_sf"/>
</dbReference>
<dbReference type="CDD" id="cd00761">
    <property type="entry name" value="Glyco_tranf_GTA_type"/>
    <property type="match status" value="1"/>
</dbReference>
<sequence>MISIIALIDNGDNTNNYTDKSFDDSITSIINQKHQDWELKIVLYNVSHSDNQTIQNYKEIDSRIDIIKYYDSDINTPLKAIIKASTNECKYNYIAILNINDIWAPNKLELQSSIILKFNRIDVIGSKSCCQNAISCIPEGELYNYNIFKINPFINSTVVIKKSILKYLETSISTSISTYTSINTNIEFILNALWIQCAIHHCVLYNISDITVKHIDSKILTHYKECYETAEFKKIVDDFKSKYIRIKFFSDYCSSGHCKQEYERQCLVQNIDYYGKTKKIYFTTTETYTHTIILNCPTPENLQVEAKNVIGFAQEPHDTPFLKIYHNNFIEYAVKNIGKYFIGSDYKFPTPTFVGHHGFLFYETPKPMPFRPEKSKLMSIMVSNKTYTPGHRYRHMIVRHILKYKWPIDIWGNGVDIYKREFPDSKYIKGGFKTMEEMCKDYMFTIAIENTSHEHYFTEKIINPFINNTIPLYWGCKKIEEYFPKHTIPITGNITRDIVIINTVLRNPNKYIAEYKINQEMVLNKVNLVKNIERIFDV</sequence>
<protein>
    <recommendedName>
        <fullName evidence="4">Fucosyltransferase C-terminal domain-containing protein</fullName>
    </recommendedName>
</protein>
<evidence type="ECO:0000313" key="5">
    <source>
        <dbReference type="EMBL" id="QHT33491.1"/>
    </source>
</evidence>
<evidence type="ECO:0000256" key="3">
    <source>
        <dbReference type="ARBA" id="ARBA00022679"/>
    </source>
</evidence>
<dbReference type="SUPFAM" id="SSF53756">
    <property type="entry name" value="UDP-Glycosyltransferase/glycogen phosphorylase"/>
    <property type="match status" value="1"/>
</dbReference>
<dbReference type="Gene3D" id="3.40.50.11660">
    <property type="entry name" value="Glycosyl transferase family 10, C-terminal domain"/>
    <property type="match status" value="1"/>
</dbReference>
<dbReference type="SUPFAM" id="SSF53448">
    <property type="entry name" value="Nucleotide-diphospho-sugar transferases"/>
    <property type="match status" value="1"/>
</dbReference>
<dbReference type="Pfam" id="PF00852">
    <property type="entry name" value="Glyco_transf_10"/>
    <property type="match status" value="1"/>
</dbReference>
<accession>A0A6C0EXQ2</accession>
<name>A0A6C0EXQ2_9ZZZZ</name>
<keyword evidence="2" id="KW-0328">Glycosyltransferase</keyword>